<evidence type="ECO:0000313" key="2">
    <source>
        <dbReference type="EMBL" id="EOA52362.1"/>
    </source>
</evidence>
<gene>
    <name evidence="2" type="ORF">HMPREF1534_03788</name>
</gene>
<dbReference type="InterPro" id="IPR011042">
    <property type="entry name" value="6-blade_b-propeller_TolB-like"/>
</dbReference>
<feature type="chain" id="PRO_5004679743" description="6-bladed beta-propeller" evidence="1">
    <location>
        <begin position="19"/>
        <end position="378"/>
    </location>
</feature>
<dbReference type="GeneID" id="60060340"/>
<dbReference type="Proteomes" id="UP000017831">
    <property type="component" value="Unassembled WGS sequence"/>
</dbReference>
<evidence type="ECO:0000256" key="1">
    <source>
        <dbReference type="SAM" id="SignalP"/>
    </source>
</evidence>
<reference evidence="2 3" key="1">
    <citation type="submission" date="2013-04" db="EMBL/GenBank/DDBJ databases">
        <title>The Genome Sequence of Bacteroides massiliensis DSM 17679.</title>
        <authorList>
            <consortium name="The Broad Institute Genomics Platform"/>
            <person name="Earl A."/>
            <person name="Ward D."/>
            <person name="Feldgarden M."/>
            <person name="Gevers D."/>
            <person name="Martens E."/>
            <person name="Fenner L."/>
            <person name="Roux V."/>
            <person name="Mallet M.N."/>
            <person name="Raoult D."/>
            <person name="Walker B."/>
            <person name="Young S."/>
            <person name="Zeng Q."/>
            <person name="Gargeya S."/>
            <person name="Fitzgerald M."/>
            <person name="Haas B."/>
            <person name="Abouelleil A."/>
            <person name="Allen A.W."/>
            <person name="Alvarado L."/>
            <person name="Arachchi H.M."/>
            <person name="Berlin A.M."/>
            <person name="Chapman S.B."/>
            <person name="Gainer-Dewar J."/>
            <person name="Goldberg J."/>
            <person name="Griggs A."/>
            <person name="Gujja S."/>
            <person name="Hansen M."/>
            <person name="Howarth C."/>
            <person name="Imamovic A."/>
            <person name="Ireland A."/>
            <person name="Larimer J."/>
            <person name="McCowan C."/>
            <person name="Murphy C."/>
            <person name="Pearson M."/>
            <person name="Poon T.W."/>
            <person name="Priest M."/>
            <person name="Roberts A."/>
            <person name="Saif S."/>
            <person name="Shea T."/>
            <person name="Sisk P."/>
            <person name="Sykes S."/>
            <person name="Wortman J."/>
            <person name="Nusbaum C."/>
            <person name="Birren B."/>
        </authorList>
    </citation>
    <scope>NUCLEOTIDE SEQUENCE [LARGE SCALE GENOMIC DNA]</scope>
    <source>
        <strain evidence="3">B84634 / Timone 84634 / DSM 17679 / JCM 13223</strain>
    </source>
</reference>
<dbReference type="eggNOG" id="COG3391">
    <property type="taxonomic scope" value="Bacteria"/>
</dbReference>
<organism evidence="2 3">
    <name type="scientific">Phocaeicola massiliensis B84634 = Timone 84634 = DSM 17679 = JCM 13223</name>
    <dbReference type="NCBI Taxonomy" id="1121098"/>
    <lineage>
        <taxon>Bacteria</taxon>
        <taxon>Pseudomonadati</taxon>
        <taxon>Bacteroidota</taxon>
        <taxon>Bacteroidia</taxon>
        <taxon>Bacteroidales</taxon>
        <taxon>Bacteroidaceae</taxon>
        <taxon>Phocaeicola</taxon>
    </lineage>
</organism>
<keyword evidence="3" id="KW-1185">Reference proteome</keyword>
<dbReference type="OrthoDB" id="1040565at2"/>
<dbReference type="RefSeq" id="WP_005945110.1">
    <property type="nucleotide sequence ID" value="NZ_KB890319.1"/>
</dbReference>
<name>U6R8P9_9BACT</name>
<dbReference type="STRING" id="1121098.HMPREF1534_03788"/>
<dbReference type="Gene3D" id="2.120.10.30">
    <property type="entry name" value="TolB, C-terminal domain"/>
    <property type="match status" value="1"/>
</dbReference>
<dbReference type="AlphaFoldDB" id="U6R8P9"/>
<dbReference type="HOGENOM" id="CLU_730866_0_0_10"/>
<feature type="signal peptide" evidence="1">
    <location>
        <begin position="1"/>
        <end position="18"/>
    </location>
</feature>
<comment type="caution">
    <text evidence="2">The sequence shown here is derived from an EMBL/GenBank/DDBJ whole genome shotgun (WGS) entry which is preliminary data.</text>
</comment>
<accession>U6R8P9</accession>
<keyword evidence="1" id="KW-0732">Signal</keyword>
<sequence length="378" mass="43560">MKYLFSFLCLCCVLSVSAQKPVVINLAKAISESPKEIMLNELASDIRYVPLETTDDCLMNNEFYIMQYTGEDIITSGIFHFDKNGKFLNKIGSKGQGPEEYLQGLFAFGDWKNKLLYVQNWTTLTCYGFDGTFVRSVPTPQLNMGAAGLFDKNHILYSNDIYYADKANPIQLYMVDSQNGKTVSKWRGHLEENKKYGMILTSRDFMYNYDNSLFYKPALENVIFKILSPKKRQLVYKFDCSGKDIDVSADEVDPKKRFQFLSVYWAKETAQYLFVNYGMKNISRLGIYDKEKKTFTNVTIKDNLAGGYDIHPAWTSDDNHLLMVYYAGGLLQDKEKRYSTGLLPERKKELDELLKNIKEDDNPVVILVTLKPKKDNKQ</sequence>
<evidence type="ECO:0008006" key="4">
    <source>
        <dbReference type="Google" id="ProtNLM"/>
    </source>
</evidence>
<dbReference type="PATRIC" id="fig|1121098.3.peg.3867"/>
<protein>
    <recommendedName>
        <fullName evidence="4">6-bladed beta-propeller</fullName>
    </recommendedName>
</protein>
<dbReference type="EMBL" id="AQHY01000040">
    <property type="protein sequence ID" value="EOA52362.1"/>
    <property type="molecule type" value="Genomic_DNA"/>
</dbReference>
<dbReference type="Pfam" id="PF17170">
    <property type="entry name" value="DUF5128"/>
    <property type="match status" value="1"/>
</dbReference>
<proteinExistence type="predicted"/>
<evidence type="ECO:0000313" key="3">
    <source>
        <dbReference type="Proteomes" id="UP000017831"/>
    </source>
</evidence>